<evidence type="ECO:0000256" key="2">
    <source>
        <dbReference type="PROSITE-ProRule" id="PRU00335"/>
    </source>
</evidence>
<name>A0ABT8YIC6_9HYPH</name>
<dbReference type="PANTHER" id="PTHR30055">
    <property type="entry name" value="HTH-TYPE TRANSCRIPTIONAL REGULATOR RUTR"/>
    <property type="match status" value="1"/>
</dbReference>
<dbReference type="PROSITE" id="PS50977">
    <property type="entry name" value="HTH_TETR_2"/>
    <property type="match status" value="1"/>
</dbReference>
<dbReference type="EMBL" id="JAUOZU010000005">
    <property type="protein sequence ID" value="MDO6963417.1"/>
    <property type="molecule type" value="Genomic_DNA"/>
</dbReference>
<dbReference type="Proteomes" id="UP001174932">
    <property type="component" value="Unassembled WGS sequence"/>
</dbReference>
<dbReference type="RefSeq" id="WP_304375324.1">
    <property type="nucleotide sequence ID" value="NZ_JAUOZU010000005.1"/>
</dbReference>
<reference evidence="4" key="2">
    <citation type="submission" date="2023-07" db="EMBL/GenBank/DDBJ databases">
        <authorList>
            <person name="Shen H."/>
        </authorList>
    </citation>
    <scope>NUCLEOTIDE SEQUENCE</scope>
    <source>
        <strain evidence="4">TNR-22</strain>
    </source>
</reference>
<evidence type="ECO:0000259" key="3">
    <source>
        <dbReference type="PROSITE" id="PS50977"/>
    </source>
</evidence>
<dbReference type="SUPFAM" id="SSF46689">
    <property type="entry name" value="Homeodomain-like"/>
    <property type="match status" value="1"/>
</dbReference>
<keyword evidence="5" id="KW-1185">Reference proteome</keyword>
<gene>
    <name evidence="4" type="ORF">Q4481_05570</name>
</gene>
<evidence type="ECO:0000256" key="1">
    <source>
        <dbReference type="ARBA" id="ARBA00023125"/>
    </source>
</evidence>
<dbReference type="InterPro" id="IPR050109">
    <property type="entry name" value="HTH-type_TetR-like_transc_reg"/>
</dbReference>
<dbReference type="InterPro" id="IPR039536">
    <property type="entry name" value="TetR_C_Proteobacteria"/>
</dbReference>
<dbReference type="Pfam" id="PF00440">
    <property type="entry name" value="TetR_N"/>
    <property type="match status" value="1"/>
</dbReference>
<dbReference type="Gene3D" id="1.10.357.10">
    <property type="entry name" value="Tetracycline Repressor, domain 2"/>
    <property type="match status" value="1"/>
</dbReference>
<keyword evidence="1 2" id="KW-0238">DNA-binding</keyword>
<organism evidence="4 5">
    <name type="scientific">Rhizobium alvei</name>
    <dbReference type="NCBI Taxonomy" id="1132659"/>
    <lineage>
        <taxon>Bacteria</taxon>
        <taxon>Pseudomonadati</taxon>
        <taxon>Pseudomonadota</taxon>
        <taxon>Alphaproteobacteria</taxon>
        <taxon>Hyphomicrobiales</taxon>
        <taxon>Rhizobiaceae</taxon>
        <taxon>Rhizobium/Agrobacterium group</taxon>
        <taxon>Rhizobium</taxon>
    </lineage>
</organism>
<dbReference type="Gene3D" id="1.10.10.60">
    <property type="entry name" value="Homeodomain-like"/>
    <property type="match status" value="1"/>
</dbReference>
<feature type="domain" description="HTH tetR-type" evidence="3">
    <location>
        <begin position="14"/>
        <end position="74"/>
    </location>
</feature>
<comment type="caution">
    <text evidence="4">The sequence shown here is derived from an EMBL/GenBank/DDBJ whole genome shotgun (WGS) entry which is preliminary data.</text>
</comment>
<reference evidence="4" key="1">
    <citation type="journal article" date="2015" name="Int. J. Syst. Evol. Microbiol.">
        <title>Rhizobium alvei sp. nov., isolated from a freshwater river.</title>
        <authorList>
            <person name="Sheu S.Y."/>
            <person name="Huang H.W."/>
            <person name="Young C.C."/>
            <person name="Chen W.M."/>
        </authorList>
    </citation>
    <scope>NUCLEOTIDE SEQUENCE</scope>
    <source>
        <strain evidence="4">TNR-22</strain>
    </source>
</reference>
<dbReference type="PANTHER" id="PTHR30055:SF146">
    <property type="entry name" value="HTH-TYPE TRANSCRIPTIONAL DUAL REGULATOR CECR"/>
    <property type="match status" value="1"/>
</dbReference>
<sequence length="216" mass="23654">MLDKIESKGTEKFSPRQNAVLEEALRLLVSGGEKALTTAGVARAANCSKESLYKWFGDRDGLMEAMISYQASKVRTGEGAHTHLTRETLEKALSDFAHDLLDVLSGDVSLALNRLAIGQSSRDGSALGAMLLERGRRQIDKRAMNLLVAAKRAGLLDFDEAADAYEVLYGLIVRDLHVRMLLGEDISVLRKEFGSRADKAVDAFLRLFGTRKALAD</sequence>
<protein>
    <submittedName>
        <fullName evidence="4">TetR/AcrR family transcriptional regulator</fullName>
    </submittedName>
</protein>
<dbReference type="Pfam" id="PF14246">
    <property type="entry name" value="TetR_C_7"/>
    <property type="match status" value="1"/>
</dbReference>
<evidence type="ECO:0000313" key="5">
    <source>
        <dbReference type="Proteomes" id="UP001174932"/>
    </source>
</evidence>
<accession>A0ABT8YIC6</accession>
<evidence type="ECO:0000313" key="4">
    <source>
        <dbReference type="EMBL" id="MDO6963417.1"/>
    </source>
</evidence>
<dbReference type="InterPro" id="IPR009057">
    <property type="entry name" value="Homeodomain-like_sf"/>
</dbReference>
<feature type="DNA-binding region" description="H-T-H motif" evidence="2">
    <location>
        <begin position="37"/>
        <end position="56"/>
    </location>
</feature>
<dbReference type="InterPro" id="IPR001647">
    <property type="entry name" value="HTH_TetR"/>
</dbReference>
<proteinExistence type="predicted"/>